<proteinExistence type="predicted"/>
<dbReference type="InterPro" id="IPR050300">
    <property type="entry name" value="GDXG_lipolytic_enzyme"/>
</dbReference>
<dbReference type="RefSeq" id="WP_189362551.1">
    <property type="nucleotide sequence ID" value="NZ_BMWZ01000009.1"/>
</dbReference>
<dbReference type="AlphaFoldDB" id="A0A918R9R7"/>
<sequence>MKKITKILFLISSFVIAQEGFTPLDVPNCQILLIDGTEIQEENSDVFQWNNQAQDKFHAVQSDTDLRPVSSYETWPGYVTLANEGEREFLSVQDTQDLDLSAGFTVFYVGKTKNMTALTSLVGNHVGNTEIGYTGWRLGISKIFQIKADFGLGTEKQTLNGGIHNPDNPIALSLQYSNKNVEIQQGTLDNVFSRKLSGDYVSSDRPLLLNAQYKPTNLSWIPVTSDYEMACVILFNRDLDASEHDQVWQWLKNKYPDAFDKGFGLEEGFKGEKNISKNASLEISFNKELNSNTEFPKVYKNDLNENPIDGAWEILNDASKIKFTPSSAFEKGSLIVVDLLNTVTSSEGDAYENKKERYVSYIVETEQIFDIESFLIPSIKTTEQSPGIQHTIPLEISIPKSSDSEKSLSPTPVVFWVHGGAWSGGTLTESFPAQGSFSSYLVKNVGVAVIGVAYRCKGSLGNFTEAMEDIASAVQWAKDNAEEYNLDVTQIGFAGGSAGGPLSALAAQRTEECLLYVGFNGLFDFVNLGDSSFGVGDGYGQTTPSAEANSAIYNIKEVPPYTLLLHGADDTTIDPSQSTRFAEAVIEKGGTAKVNIYEGEVHSFFSSGQMNIPCTWEFKEACIKAFGNLGETLTSSKKKEKI</sequence>
<evidence type="ECO:0000256" key="1">
    <source>
        <dbReference type="ARBA" id="ARBA00022801"/>
    </source>
</evidence>
<protein>
    <recommendedName>
        <fullName evidence="3">BD-FAE-like domain-containing protein</fullName>
    </recommendedName>
</protein>
<dbReference type="InterPro" id="IPR029058">
    <property type="entry name" value="AB_hydrolase_fold"/>
</dbReference>
<gene>
    <name evidence="4" type="ORF">GCM10007028_33160</name>
</gene>
<feature type="signal peptide" evidence="2">
    <location>
        <begin position="1"/>
        <end position="17"/>
    </location>
</feature>
<comment type="caution">
    <text evidence="4">The sequence shown here is derived from an EMBL/GenBank/DDBJ whole genome shotgun (WGS) entry which is preliminary data.</text>
</comment>
<reference evidence="4" key="2">
    <citation type="submission" date="2020-09" db="EMBL/GenBank/DDBJ databases">
        <authorList>
            <person name="Sun Q."/>
            <person name="Kim S."/>
        </authorList>
    </citation>
    <scope>NUCLEOTIDE SEQUENCE</scope>
    <source>
        <strain evidence="4">KCTC 12710</strain>
    </source>
</reference>
<evidence type="ECO:0000313" key="5">
    <source>
        <dbReference type="Proteomes" id="UP000636004"/>
    </source>
</evidence>
<organism evidence="4 5">
    <name type="scientific">Algibacter mikhailovii</name>
    <dbReference type="NCBI Taxonomy" id="425498"/>
    <lineage>
        <taxon>Bacteria</taxon>
        <taxon>Pseudomonadati</taxon>
        <taxon>Bacteroidota</taxon>
        <taxon>Flavobacteriia</taxon>
        <taxon>Flavobacteriales</taxon>
        <taxon>Flavobacteriaceae</taxon>
        <taxon>Algibacter</taxon>
    </lineage>
</organism>
<dbReference type="InterPro" id="IPR049492">
    <property type="entry name" value="BD-FAE-like_dom"/>
</dbReference>
<keyword evidence="5" id="KW-1185">Reference proteome</keyword>
<dbReference type="GO" id="GO:0016787">
    <property type="term" value="F:hydrolase activity"/>
    <property type="evidence" value="ECO:0007669"/>
    <property type="project" value="UniProtKB-KW"/>
</dbReference>
<reference evidence="4" key="1">
    <citation type="journal article" date="2014" name="Int. J. Syst. Evol. Microbiol.">
        <title>Complete genome sequence of Corynebacterium casei LMG S-19264T (=DSM 44701T), isolated from a smear-ripened cheese.</title>
        <authorList>
            <consortium name="US DOE Joint Genome Institute (JGI-PGF)"/>
            <person name="Walter F."/>
            <person name="Albersmeier A."/>
            <person name="Kalinowski J."/>
            <person name="Ruckert C."/>
        </authorList>
    </citation>
    <scope>NUCLEOTIDE SEQUENCE</scope>
    <source>
        <strain evidence="4">KCTC 12710</strain>
    </source>
</reference>
<evidence type="ECO:0000256" key="2">
    <source>
        <dbReference type="SAM" id="SignalP"/>
    </source>
</evidence>
<dbReference type="SUPFAM" id="SSF53474">
    <property type="entry name" value="alpha/beta-Hydrolases"/>
    <property type="match status" value="1"/>
</dbReference>
<keyword evidence="1" id="KW-0378">Hydrolase</keyword>
<feature type="domain" description="BD-FAE-like" evidence="3">
    <location>
        <begin position="406"/>
        <end position="511"/>
    </location>
</feature>
<evidence type="ECO:0000313" key="4">
    <source>
        <dbReference type="EMBL" id="GGZ92070.1"/>
    </source>
</evidence>
<dbReference type="Gene3D" id="3.40.50.1820">
    <property type="entry name" value="alpha/beta hydrolase"/>
    <property type="match status" value="1"/>
</dbReference>
<dbReference type="EMBL" id="BMWZ01000009">
    <property type="protein sequence ID" value="GGZ92070.1"/>
    <property type="molecule type" value="Genomic_DNA"/>
</dbReference>
<keyword evidence="2" id="KW-0732">Signal</keyword>
<dbReference type="PANTHER" id="PTHR48081">
    <property type="entry name" value="AB HYDROLASE SUPERFAMILY PROTEIN C4A8.06C"/>
    <property type="match status" value="1"/>
</dbReference>
<accession>A0A918R9R7</accession>
<dbReference type="Pfam" id="PF20434">
    <property type="entry name" value="BD-FAE"/>
    <property type="match status" value="1"/>
</dbReference>
<feature type="chain" id="PRO_5037915912" description="BD-FAE-like domain-containing protein" evidence="2">
    <location>
        <begin position="18"/>
        <end position="642"/>
    </location>
</feature>
<evidence type="ECO:0000259" key="3">
    <source>
        <dbReference type="Pfam" id="PF20434"/>
    </source>
</evidence>
<name>A0A918R9R7_9FLAO</name>
<dbReference type="Proteomes" id="UP000636004">
    <property type="component" value="Unassembled WGS sequence"/>
</dbReference>